<keyword evidence="2" id="KW-0963">Cytoplasm</keyword>
<dbReference type="EMBL" id="JAIVFQ010000116">
    <property type="protein sequence ID" value="MCC5604248.1"/>
    <property type="molecule type" value="Genomic_DNA"/>
</dbReference>
<evidence type="ECO:0000256" key="2">
    <source>
        <dbReference type="ARBA" id="ARBA00022490"/>
    </source>
</evidence>
<dbReference type="InterPro" id="IPR011990">
    <property type="entry name" value="TPR-like_helical_dom_sf"/>
</dbReference>
<keyword evidence="4" id="KW-0175">Coiled coil</keyword>
<accession>A0ABS8IJD5</accession>
<evidence type="ECO:0000256" key="3">
    <source>
        <dbReference type="ARBA" id="ARBA00022737"/>
    </source>
</evidence>
<name>A0ABS8IJD5_9NOSO</name>
<dbReference type="PANTHER" id="PTHR45954">
    <property type="entry name" value="LD33695P"/>
    <property type="match status" value="1"/>
</dbReference>
<evidence type="ECO:0000313" key="5">
    <source>
        <dbReference type="EMBL" id="MCC5604248.1"/>
    </source>
</evidence>
<evidence type="ECO:0000256" key="1">
    <source>
        <dbReference type="ARBA" id="ARBA00004496"/>
    </source>
</evidence>
<proteinExistence type="predicted"/>
<dbReference type="Proteomes" id="UP001199525">
    <property type="component" value="Unassembled WGS sequence"/>
</dbReference>
<dbReference type="SUPFAM" id="SSF48452">
    <property type="entry name" value="TPR-like"/>
    <property type="match status" value="1"/>
</dbReference>
<comment type="caution">
    <text evidence="5">The sequence shown here is derived from an EMBL/GenBank/DDBJ whole genome shotgun (WGS) entry which is preliminary data.</text>
</comment>
<keyword evidence="3" id="KW-0677">Repeat</keyword>
<organism evidence="5 6">
    <name type="scientific">Nostoc favosum CHAB5714</name>
    <dbReference type="NCBI Taxonomy" id="2780399"/>
    <lineage>
        <taxon>Bacteria</taxon>
        <taxon>Bacillati</taxon>
        <taxon>Cyanobacteriota</taxon>
        <taxon>Cyanophyceae</taxon>
        <taxon>Nostocales</taxon>
        <taxon>Nostocaceae</taxon>
        <taxon>Nostoc</taxon>
        <taxon>Nostoc favosum</taxon>
    </lineage>
</organism>
<feature type="coiled-coil region" evidence="4">
    <location>
        <begin position="59"/>
        <end position="93"/>
    </location>
</feature>
<dbReference type="InterPro" id="IPR052386">
    <property type="entry name" value="GPSM"/>
</dbReference>
<evidence type="ECO:0000313" key="6">
    <source>
        <dbReference type="Proteomes" id="UP001199525"/>
    </source>
</evidence>
<sequence>MAHQQQALSIAREIKNSDLEARALLNLGTINLNASQENKVKAIDFYQQSLAIARASKNSEIEQKALSALKSTIELLEKNLVIVRDTKDKLKEINILVSLGHAYTAIGDNSKAIAPFTTRMV</sequence>
<dbReference type="PANTHER" id="PTHR45954:SF1">
    <property type="entry name" value="LD33695P"/>
    <property type="match status" value="1"/>
</dbReference>
<dbReference type="Pfam" id="PF13424">
    <property type="entry name" value="TPR_12"/>
    <property type="match status" value="1"/>
</dbReference>
<reference evidence="5 6" key="1">
    <citation type="journal article" date="2021" name="Microorganisms">
        <title>Genome Evolution of Filamentous Cyanobacterium Nostoc Species: From Facultative Symbiosis to Free Living.</title>
        <authorList>
            <person name="Huo D."/>
            <person name="Li H."/>
            <person name="Cai F."/>
            <person name="Guo X."/>
            <person name="Qiao Z."/>
            <person name="Wang W."/>
            <person name="Yu G."/>
            <person name="Li R."/>
        </authorList>
    </citation>
    <scope>NUCLEOTIDE SEQUENCE [LARGE SCALE GENOMIC DNA]</scope>
    <source>
        <strain evidence="5 6">CHAB 5714</strain>
    </source>
</reference>
<keyword evidence="6" id="KW-1185">Reference proteome</keyword>
<evidence type="ECO:0000256" key="4">
    <source>
        <dbReference type="SAM" id="Coils"/>
    </source>
</evidence>
<protein>
    <submittedName>
        <fullName evidence="5">Tetratricopeptide repeat protein</fullName>
    </submittedName>
</protein>
<gene>
    <name evidence="5" type="ORF">LC586_35065</name>
</gene>
<dbReference type="Gene3D" id="1.25.40.10">
    <property type="entry name" value="Tetratricopeptide repeat domain"/>
    <property type="match status" value="1"/>
</dbReference>
<comment type="subcellular location">
    <subcellularLocation>
        <location evidence="1">Cytoplasm</location>
    </subcellularLocation>
</comment>